<protein>
    <submittedName>
        <fullName evidence="2">Uncharacterized protein</fullName>
    </submittedName>
</protein>
<proteinExistence type="predicted"/>
<feature type="region of interest" description="Disordered" evidence="1">
    <location>
        <begin position="195"/>
        <end position="217"/>
    </location>
</feature>
<name>A0AAQ3S7T4_VIGMU</name>
<dbReference type="PANTHER" id="PTHR48429">
    <property type="entry name" value="AGENET DOMAIN-CONTAINING PROTEIN"/>
    <property type="match status" value="1"/>
</dbReference>
<evidence type="ECO:0000313" key="3">
    <source>
        <dbReference type="Proteomes" id="UP001374535"/>
    </source>
</evidence>
<sequence length="228" mass="24075">MNNLGKATPASILKGTIGTNSSSSIIGAAKEAARKRVEAASAARKRAENMDAIVKAAELAAEAVSQAGKIVTMGDPLALNDLVEAGPEGCWNTARESSQQIGSLKDMTSGLVSADIIGDRPGASQIRNRDISSDEKGKTAAREKSPFHTAQNEISQDHMKGIDGVSSINVNEKSSKGPNLVNPIDELPESEIEMQAASTAGNRPEDVEEDRIKEDSPVEVDFINSEFD</sequence>
<feature type="region of interest" description="Disordered" evidence="1">
    <location>
        <begin position="121"/>
        <end position="159"/>
    </location>
</feature>
<dbReference type="EMBL" id="CP144700">
    <property type="protein sequence ID" value="WVZ22479.1"/>
    <property type="molecule type" value="Genomic_DNA"/>
</dbReference>
<gene>
    <name evidence="2" type="ORF">V8G54_001023</name>
</gene>
<organism evidence="2 3">
    <name type="scientific">Vigna mungo</name>
    <name type="common">Black gram</name>
    <name type="synonym">Phaseolus mungo</name>
    <dbReference type="NCBI Taxonomy" id="3915"/>
    <lineage>
        <taxon>Eukaryota</taxon>
        <taxon>Viridiplantae</taxon>
        <taxon>Streptophyta</taxon>
        <taxon>Embryophyta</taxon>
        <taxon>Tracheophyta</taxon>
        <taxon>Spermatophyta</taxon>
        <taxon>Magnoliopsida</taxon>
        <taxon>eudicotyledons</taxon>
        <taxon>Gunneridae</taxon>
        <taxon>Pentapetalae</taxon>
        <taxon>rosids</taxon>
        <taxon>fabids</taxon>
        <taxon>Fabales</taxon>
        <taxon>Fabaceae</taxon>
        <taxon>Papilionoideae</taxon>
        <taxon>50 kb inversion clade</taxon>
        <taxon>NPAAA clade</taxon>
        <taxon>indigoferoid/millettioid clade</taxon>
        <taxon>Phaseoleae</taxon>
        <taxon>Vigna</taxon>
    </lineage>
</organism>
<evidence type="ECO:0000313" key="2">
    <source>
        <dbReference type="EMBL" id="WVZ22479.1"/>
    </source>
</evidence>
<dbReference type="Proteomes" id="UP001374535">
    <property type="component" value="Chromosome 1"/>
</dbReference>
<evidence type="ECO:0000256" key="1">
    <source>
        <dbReference type="SAM" id="MobiDB-lite"/>
    </source>
</evidence>
<dbReference type="InterPro" id="IPR055274">
    <property type="entry name" value="SWO1"/>
</dbReference>
<accession>A0AAQ3S7T4</accession>
<reference evidence="2 3" key="1">
    <citation type="journal article" date="2023" name="Life. Sci Alliance">
        <title>Evolutionary insights into 3D genome organization and epigenetic landscape of Vigna mungo.</title>
        <authorList>
            <person name="Junaid A."/>
            <person name="Singh B."/>
            <person name="Bhatia S."/>
        </authorList>
    </citation>
    <scope>NUCLEOTIDE SEQUENCE [LARGE SCALE GENOMIC DNA]</scope>
    <source>
        <strain evidence="2">Urdbean</strain>
    </source>
</reference>
<feature type="compositionally biased region" description="Basic and acidic residues" evidence="1">
    <location>
        <begin position="127"/>
        <end position="146"/>
    </location>
</feature>
<dbReference type="AlphaFoldDB" id="A0AAQ3S7T4"/>
<keyword evidence="3" id="KW-1185">Reference proteome</keyword>
<dbReference type="PANTHER" id="PTHR48429:SF1">
    <property type="entry name" value="AGENET DOMAIN-CONTAINING PROTEIN"/>
    <property type="match status" value="1"/>
</dbReference>